<dbReference type="AlphaFoldDB" id="A0AAE3QNC1"/>
<proteinExistence type="predicted"/>
<feature type="domain" description="HTH luxR-type" evidence="7">
    <location>
        <begin position="177"/>
        <end position="242"/>
    </location>
</feature>
<dbReference type="Pfam" id="PF00072">
    <property type="entry name" value="Response_reg"/>
    <property type="match status" value="1"/>
</dbReference>
<dbReference type="InterPro" id="IPR039420">
    <property type="entry name" value="WalR-like"/>
</dbReference>
<evidence type="ECO:0000313" key="10">
    <source>
        <dbReference type="Proteomes" id="UP001241110"/>
    </source>
</evidence>
<dbReference type="PROSITE" id="PS50110">
    <property type="entry name" value="RESPONSE_REGULATORY"/>
    <property type="match status" value="1"/>
</dbReference>
<sequence>MINLLLADDHKIIRDGLKAVLTFSDASIQVVAEASNGKEVLEQLEREKIDVVLLDMNMPEMDGLETTTYIARNHPETKVLILSMVENEHLIAKVFQAGAQGYLLKSAGREELIHAIEIVHKGSRYVTAQITLSLLGKLSHSEIPVTYADSVSSPVTSMENVTKSEKLGPRADAAHTGQSEGIGLSKREMEILQLVAKGYTNAKIADLLFTSKRTIENHRQSLLAKTGCNNTAMLIHFASSHHLLD</sequence>
<dbReference type="PANTHER" id="PTHR43214:SF41">
    <property type="entry name" value="NITRATE_NITRITE RESPONSE REGULATOR PROTEIN NARP"/>
    <property type="match status" value="1"/>
</dbReference>
<dbReference type="InterPro" id="IPR011006">
    <property type="entry name" value="CheY-like_superfamily"/>
</dbReference>
<evidence type="ECO:0000256" key="1">
    <source>
        <dbReference type="ARBA" id="ARBA00022553"/>
    </source>
</evidence>
<gene>
    <name evidence="9" type="ORF">QNI16_18660</name>
</gene>
<evidence type="ECO:0000259" key="7">
    <source>
        <dbReference type="PROSITE" id="PS50043"/>
    </source>
</evidence>
<dbReference type="InterPro" id="IPR001789">
    <property type="entry name" value="Sig_transdc_resp-reg_receiver"/>
</dbReference>
<keyword evidence="3" id="KW-0238">DNA-binding</keyword>
<dbReference type="CDD" id="cd17535">
    <property type="entry name" value="REC_NarL-like"/>
    <property type="match status" value="1"/>
</dbReference>
<dbReference type="Proteomes" id="UP001241110">
    <property type="component" value="Unassembled WGS sequence"/>
</dbReference>
<dbReference type="PROSITE" id="PS50043">
    <property type="entry name" value="HTH_LUXR_2"/>
    <property type="match status" value="1"/>
</dbReference>
<feature type="region of interest" description="Disordered" evidence="6">
    <location>
        <begin position="158"/>
        <end position="180"/>
    </location>
</feature>
<dbReference type="InterPro" id="IPR000792">
    <property type="entry name" value="Tscrpt_reg_LuxR_C"/>
</dbReference>
<keyword evidence="2" id="KW-0805">Transcription regulation</keyword>
<dbReference type="RefSeq" id="WP_313981781.1">
    <property type="nucleotide sequence ID" value="NZ_JASJOS010000008.1"/>
</dbReference>
<dbReference type="GO" id="GO:0006355">
    <property type="term" value="P:regulation of DNA-templated transcription"/>
    <property type="evidence" value="ECO:0007669"/>
    <property type="project" value="InterPro"/>
</dbReference>
<feature type="compositionally biased region" description="Basic and acidic residues" evidence="6">
    <location>
        <begin position="162"/>
        <end position="173"/>
    </location>
</feature>
<name>A0AAE3QNC1_9BACT</name>
<feature type="domain" description="Response regulatory" evidence="8">
    <location>
        <begin position="3"/>
        <end position="120"/>
    </location>
</feature>
<dbReference type="SUPFAM" id="SSF46894">
    <property type="entry name" value="C-terminal effector domain of the bipartite response regulators"/>
    <property type="match status" value="1"/>
</dbReference>
<evidence type="ECO:0000256" key="3">
    <source>
        <dbReference type="ARBA" id="ARBA00023125"/>
    </source>
</evidence>
<evidence type="ECO:0000256" key="2">
    <source>
        <dbReference type="ARBA" id="ARBA00023015"/>
    </source>
</evidence>
<dbReference type="GO" id="GO:0000160">
    <property type="term" value="P:phosphorelay signal transduction system"/>
    <property type="evidence" value="ECO:0007669"/>
    <property type="project" value="InterPro"/>
</dbReference>
<accession>A0AAE3QNC1</accession>
<dbReference type="Gene3D" id="3.40.50.2300">
    <property type="match status" value="1"/>
</dbReference>
<dbReference type="SMART" id="SM00448">
    <property type="entry name" value="REC"/>
    <property type="match status" value="1"/>
</dbReference>
<dbReference type="PANTHER" id="PTHR43214">
    <property type="entry name" value="TWO-COMPONENT RESPONSE REGULATOR"/>
    <property type="match status" value="1"/>
</dbReference>
<dbReference type="InterPro" id="IPR016032">
    <property type="entry name" value="Sig_transdc_resp-reg_C-effctor"/>
</dbReference>
<dbReference type="EMBL" id="JASJOS010000008">
    <property type="protein sequence ID" value="MDJ1482532.1"/>
    <property type="molecule type" value="Genomic_DNA"/>
</dbReference>
<keyword evidence="4" id="KW-0804">Transcription</keyword>
<evidence type="ECO:0000256" key="4">
    <source>
        <dbReference type="ARBA" id="ARBA00023163"/>
    </source>
</evidence>
<dbReference type="SUPFAM" id="SSF52172">
    <property type="entry name" value="CheY-like"/>
    <property type="match status" value="1"/>
</dbReference>
<dbReference type="Pfam" id="PF00196">
    <property type="entry name" value="GerE"/>
    <property type="match status" value="1"/>
</dbReference>
<dbReference type="SMART" id="SM00421">
    <property type="entry name" value="HTH_LUXR"/>
    <property type="match status" value="1"/>
</dbReference>
<dbReference type="CDD" id="cd06170">
    <property type="entry name" value="LuxR_C_like"/>
    <property type="match status" value="1"/>
</dbReference>
<evidence type="ECO:0000256" key="6">
    <source>
        <dbReference type="SAM" id="MobiDB-lite"/>
    </source>
</evidence>
<reference evidence="9" key="1">
    <citation type="submission" date="2023-05" db="EMBL/GenBank/DDBJ databases">
        <authorList>
            <person name="Zhang X."/>
        </authorList>
    </citation>
    <scope>NUCLEOTIDE SEQUENCE</scope>
    <source>
        <strain evidence="9">YF14B1</strain>
    </source>
</reference>
<dbReference type="InterPro" id="IPR058245">
    <property type="entry name" value="NreC/VraR/RcsB-like_REC"/>
</dbReference>
<dbReference type="GO" id="GO:0003677">
    <property type="term" value="F:DNA binding"/>
    <property type="evidence" value="ECO:0007669"/>
    <property type="project" value="UniProtKB-KW"/>
</dbReference>
<keyword evidence="1 5" id="KW-0597">Phosphoprotein</keyword>
<evidence type="ECO:0000313" key="9">
    <source>
        <dbReference type="EMBL" id="MDJ1482532.1"/>
    </source>
</evidence>
<dbReference type="PRINTS" id="PR00038">
    <property type="entry name" value="HTHLUXR"/>
</dbReference>
<protein>
    <submittedName>
        <fullName evidence="9">Response regulator transcription factor</fullName>
    </submittedName>
</protein>
<evidence type="ECO:0000256" key="5">
    <source>
        <dbReference type="PROSITE-ProRule" id="PRU00169"/>
    </source>
</evidence>
<evidence type="ECO:0000259" key="8">
    <source>
        <dbReference type="PROSITE" id="PS50110"/>
    </source>
</evidence>
<comment type="caution">
    <text evidence="9">The sequence shown here is derived from an EMBL/GenBank/DDBJ whole genome shotgun (WGS) entry which is preliminary data.</text>
</comment>
<feature type="modified residue" description="4-aspartylphosphate" evidence="5">
    <location>
        <position position="55"/>
    </location>
</feature>
<organism evidence="9 10">
    <name type="scientific">Xanthocytophaga flava</name>
    <dbReference type="NCBI Taxonomy" id="3048013"/>
    <lineage>
        <taxon>Bacteria</taxon>
        <taxon>Pseudomonadati</taxon>
        <taxon>Bacteroidota</taxon>
        <taxon>Cytophagia</taxon>
        <taxon>Cytophagales</taxon>
        <taxon>Rhodocytophagaceae</taxon>
        <taxon>Xanthocytophaga</taxon>
    </lineage>
</organism>